<keyword evidence="3" id="KW-1185">Reference proteome</keyword>
<dbReference type="HOGENOM" id="CLU_046066_1_1_1"/>
<dbReference type="STRING" id="1287681.M7T3W8"/>
<protein>
    <submittedName>
        <fullName evidence="2">Putative prolyl aminopeptidase protein</fullName>
    </submittedName>
</protein>
<keyword evidence="2" id="KW-0378">Hydrolase</keyword>
<dbReference type="AlphaFoldDB" id="M7T3W8"/>
<dbReference type="GO" id="GO:0004177">
    <property type="term" value="F:aminopeptidase activity"/>
    <property type="evidence" value="ECO:0007669"/>
    <property type="project" value="UniProtKB-KW"/>
</dbReference>
<dbReference type="Pfam" id="PF12697">
    <property type="entry name" value="Abhydrolase_6"/>
    <property type="match status" value="1"/>
</dbReference>
<dbReference type="SUPFAM" id="SSF53474">
    <property type="entry name" value="alpha/beta-Hydrolases"/>
    <property type="match status" value="1"/>
</dbReference>
<dbReference type="EMBL" id="KB705622">
    <property type="protein sequence ID" value="EMR71568.1"/>
    <property type="molecule type" value="Genomic_DNA"/>
</dbReference>
<dbReference type="InterPro" id="IPR000073">
    <property type="entry name" value="AB_hydrolase_1"/>
</dbReference>
<evidence type="ECO:0000313" key="3">
    <source>
        <dbReference type="Proteomes" id="UP000012174"/>
    </source>
</evidence>
<evidence type="ECO:0000313" key="2">
    <source>
        <dbReference type="EMBL" id="EMR71568.1"/>
    </source>
</evidence>
<dbReference type="Gene3D" id="3.40.50.1820">
    <property type="entry name" value="alpha/beta hydrolase"/>
    <property type="match status" value="1"/>
</dbReference>
<proteinExistence type="predicted"/>
<feature type="domain" description="AB hydrolase-1" evidence="1">
    <location>
        <begin position="8"/>
        <end position="250"/>
    </location>
</feature>
<sequence length="270" mass="29398">MADKETTILLLHGAFHPTSVWDDLIPHLHKHGYRTLAPQLCFCGSGDEKPITSWRACIDQIQTILSQETSAGRDVVLANHSLGGIGGCSAAKGFTAKDSSAVPEGGKGRVVGIVQVTATTVRDAEHAHEFYAKRLGRDPSVLITPSGWTPAPPAEVSKRLFYHDLAPQEADRWAARLLATSEYLYAHTEGVYAGFKDVPTWYVRCDRDLLITPPEQDEFVAIIREMNSDTTVRRLESGHSPMLSKPAELAGIIKEAVEHCVKVASASTVS</sequence>
<dbReference type="PANTHER" id="PTHR37017">
    <property type="entry name" value="AB HYDROLASE-1 DOMAIN-CONTAINING PROTEIN-RELATED"/>
    <property type="match status" value="1"/>
</dbReference>
<keyword evidence="2" id="KW-0031">Aminopeptidase</keyword>
<dbReference type="OMA" id="DYENNTM"/>
<gene>
    <name evidence="2" type="ORF">UCREL1_1381</name>
</gene>
<dbReference type="Proteomes" id="UP000012174">
    <property type="component" value="Unassembled WGS sequence"/>
</dbReference>
<organism evidence="2 3">
    <name type="scientific">Eutypa lata (strain UCR-EL1)</name>
    <name type="common">Grapevine dieback disease fungus</name>
    <name type="synonym">Eutypa armeniacae</name>
    <dbReference type="NCBI Taxonomy" id="1287681"/>
    <lineage>
        <taxon>Eukaryota</taxon>
        <taxon>Fungi</taxon>
        <taxon>Dikarya</taxon>
        <taxon>Ascomycota</taxon>
        <taxon>Pezizomycotina</taxon>
        <taxon>Sordariomycetes</taxon>
        <taxon>Xylariomycetidae</taxon>
        <taxon>Xylariales</taxon>
        <taxon>Diatrypaceae</taxon>
        <taxon>Eutypa</taxon>
    </lineage>
</organism>
<dbReference type="eggNOG" id="ENOG502RVEF">
    <property type="taxonomic scope" value="Eukaryota"/>
</dbReference>
<accession>M7T3W8</accession>
<dbReference type="OrthoDB" id="408373at2759"/>
<evidence type="ECO:0000259" key="1">
    <source>
        <dbReference type="Pfam" id="PF12697"/>
    </source>
</evidence>
<reference evidence="3" key="1">
    <citation type="journal article" date="2013" name="Genome Announc.">
        <title>Draft genome sequence of the grapevine dieback fungus Eutypa lata UCR-EL1.</title>
        <authorList>
            <person name="Blanco-Ulate B."/>
            <person name="Rolshausen P.E."/>
            <person name="Cantu D."/>
        </authorList>
    </citation>
    <scope>NUCLEOTIDE SEQUENCE [LARGE SCALE GENOMIC DNA]</scope>
    <source>
        <strain evidence="3">UCR-EL1</strain>
    </source>
</reference>
<keyword evidence="2" id="KW-0645">Protease</keyword>
<dbReference type="InterPro" id="IPR052897">
    <property type="entry name" value="Sec-Metab_Biosynth_Hydrolase"/>
</dbReference>
<dbReference type="KEGG" id="ela:UCREL1_1381"/>
<name>M7T3W8_EUTLA</name>
<dbReference type="InterPro" id="IPR029058">
    <property type="entry name" value="AB_hydrolase_fold"/>
</dbReference>
<dbReference type="PANTHER" id="PTHR37017:SF11">
    <property type="entry name" value="ESTERASE_LIPASE_THIOESTERASE DOMAIN-CONTAINING PROTEIN"/>
    <property type="match status" value="1"/>
</dbReference>